<proteinExistence type="predicted"/>
<dbReference type="AlphaFoldDB" id="A0A0F9JET7"/>
<name>A0A0F9JET7_9ZZZZ</name>
<reference evidence="1" key="1">
    <citation type="journal article" date="2015" name="Nature">
        <title>Complex archaea that bridge the gap between prokaryotes and eukaryotes.</title>
        <authorList>
            <person name="Spang A."/>
            <person name="Saw J.H."/>
            <person name="Jorgensen S.L."/>
            <person name="Zaremba-Niedzwiedzka K."/>
            <person name="Martijn J."/>
            <person name="Lind A.E."/>
            <person name="van Eijk R."/>
            <person name="Schleper C."/>
            <person name="Guy L."/>
            <person name="Ettema T.J."/>
        </authorList>
    </citation>
    <scope>NUCLEOTIDE SEQUENCE</scope>
</reference>
<protein>
    <submittedName>
        <fullName evidence="1">Uncharacterized protein</fullName>
    </submittedName>
</protein>
<sequence length="196" mass="23127">MDISKFKLIRGARILQQIEEENALSERSSYQDLERRTITAFPRTRKRQHATHPVQIVRTDFTPYIGTRNLLVRGQAKSGTYNNVFYKPMLFFNEIKFEDEDTPQNVSFKVSGNEDYHMQPIDLSDNIVRVRCDCLDFYFRFSPWDFSNDDLFGPKPKPYVRKTNNYPPVNPTRSPGICKHIMKLVLTLRDARMLKR</sequence>
<gene>
    <name evidence="1" type="ORF">LCGC14_1462130</name>
</gene>
<organism evidence="1">
    <name type="scientific">marine sediment metagenome</name>
    <dbReference type="NCBI Taxonomy" id="412755"/>
    <lineage>
        <taxon>unclassified sequences</taxon>
        <taxon>metagenomes</taxon>
        <taxon>ecological metagenomes</taxon>
    </lineage>
</organism>
<comment type="caution">
    <text evidence="1">The sequence shown here is derived from an EMBL/GenBank/DDBJ whole genome shotgun (WGS) entry which is preliminary data.</text>
</comment>
<evidence type="ECO:0000313" key="1">
    <source>
        <dbReference type="EMBL" id="KKM68314.1"/>
    </source>
</evidence>
<accession>A0A0F9JET7</accession>
<dbReference type="EMBL" id="LAZR01010191">
    <property type="protein sequence ID" value="KKM68314.1"/>
    <property type="molecule type" value="Genomic_DNA"/>
</dbReference>